<accession>A0A327QD78</accession>
<feature type="compositionally biased region" description="Basic and acidic residues" evidence="2">
    <location>
        <begin position="465"/>
        <end position="509"/>
    </location>
</feature>
<feature type="transmembrane region" description="Helical" evidence="3">
    <location>
        <begin position="67"/>
        <end position="88"/>
    </location>
</feature>
<dbReference type="InterPro" id="IPR019734">
    <property type="entry name" value="TPR_rpt"/>
</dbReference>
<evidence type="ECO:0000256" key="2">
    <source>
        <dbReference type="SAM" id="MobiDB-lite"/>
    </source>
</evidence>
<evidence type="ECO:0000313" key="5">
    <source>
        <dbReference type="EMBL" id="RAJ02430.1"/>
    </source>
</evidence>
<keyword evidence="3" id="KW-1133">Transmembrane helix</keyword>
<keyword evidence="3" id="KW-0812">Transmembrane</keyword>
<keyword evidence="3" id="KW-0472">Membrane</keyword>
<evidence type="ECO:0000259" key="4">
    <source>
        <dbReference type="Pfam" id="PF13519"/>
    </source>
</evidence>
<comment type="caution">
    <text evidence="5">The sequence shown here is derived from an EMBL/GenBank/DDBJ whole genome shotgun (WGS) entry which is preliminary data.</text>
</comment>
<dbReference type="Proteomes" id="UP000249547">
    <property type="component" value="Unassembled WGS sequence"/>
</dbReference>
<feature type="region of interest" description="Disordered" evidence="2">
    <location>
        <begin position="451"/>
        <end position="539"/>
    </location>
</feature>
<feature type="transmembrane region" description="Helical" evidence="3">
    <location>
        <begin position="24"/>
        <end position="41"/>
    </location>
</feature>
<dbReference type="EMBL" id="QLLL01000006">
    <property type="protein sequence ID" value="RAJ02430.1"/>
    <property type="molecule type" value="Genomic_DNA"/>
</dbReference>
<dbReference type="Pfam" id="PF13519">
    <property type="entry name" value="VWA_2"/>
    <property type="match status" value="1"/>
</dbReference>
<dbReference type="InterPro" id="IPR002035">
    <property type="entry name" value="VWF_A"/>
</dbReference>
<protein>
    <submittedName>
        <fullName evidence="5">Ca-activated chloride channel family protein</fullName>
    </submittedName>
</protein>
<feature type="compositionally biased region" description="Basic and acidic residues" evidence="2">
    <location>
        <begin position="517"/>
        <end position="539"/>
    </location>
</feature>
<feature type="transmembrane region" description="Helical" evidence="3">
    <location>
        <begin position="308"/>
        <end position="324"/>
    </location>
</feature>
<dbReference type="AlphaFoldDB" id="A0A327QD78"/>
<organism evidence="5 6">
    <name type="scientific">Chitinophaga skermanii</name>
    <dbReference type="NCBI Taxonomy" id="331697"/>
    <lineage>
        <taxon>Bacteria</taxon>
        <taxon>Pseudomonadati</taxon>
        <taxon>Bacteroidota</taxon>
        <taxon>Chitinophagia</taxon>
        <taxon>Chitinophagales</taxon>
        <taxon>Chitinophagaceae</taxon>
        <taxon>Chitinophaga</taxon>
    </lineage>
</organism>
<sequence length="576" mass="65002">MWMDISNIDWHINWTEFHFIRPKVLYLLYVLGFIVLLLIIGNRENGKWKKVIAAHLRPFMFVKGSRWSMILPLLFFVVGCVCAIMGVAGPTWKKKTIPGQKIQAVVLVALDVSKSMLATDIQPTRLDRAKLKISDFLAANPKARAGLLAYAGTPHLVLPFTSDYKIIRLHANSLENREMPVQGSNTKLLFQEIDTLMQPVLAPSTVLVMTDEITAEDAAYFTNYVNANIHSMEVLLVSSPGGAAVPGFKGVHSQQDPAILKDISNHPKITITPMTLDTTDVGGIAKRISDHLVFEKDKKQDDKEWDDMGFLLIIPTIVIALFWFRRGWQIQWLLLLPVLTSSCSVNSKEADWWYSKDYQGQVLSHQHHYNEAAAHYTDDQRKAIAYFKAGDFVSAEALFALDTSATGTYNHGLALAKLGRYDEAMDAFSHAESLDSTLKVKVKQNFTKAQHAKEEVDSLASLKQPAKDLHEKKDKKDPLKEHKPASEDEKLASETKVDKMPKNGDRATETVKSNIHRAQEAEQPDGKKPQKEDPDQAVKDIIMRKPPADPGEFLHKRFVLQKNRYYKHVQQGKEAW</sequence>
<name>A0A327QD78_9BACT</name>
<feature type="repeat" description="TPR" evidence="1">
    <location>
        <begin position="405"/>
        <end position="438"/>
    </location>
</feature>
<gene>
    <name evidence="5" type="ORF">LX64_03445</name>
</gene>
<dbReference type="PROSITE" id="PS50005">
    <property type="entry name" value="TPR"/>
    <property type="match status" value="1"/>
</dbReference>
<dbReference type="InterPro" id="IPR011990">
    <property type="entry name" value="TPR-like_helical_dom_sf"/>
</dbReference>
<dbReference type="PANTHER" id="PTHR22550:SF14">
    <property type="entry name" value="VWFA DOMAIN-CONTAINING PROTEIN"/>
    <property type="match status" value="1"/>
</dbReference>
<dbReference type="Gene3D" id="1.25.40.10">
    <property type="entry name" value="Tetratricopeptide repeat domain"/>
    <property type="match status" value="1"/>
</dbReference>
<keyword evidence="6" id="KW-1185">Reference proteome</keyword>
<proteinExistence type="predicted"/>
<dbReference type="InterPro" id="IPR036465">
    <property type="entry name" value="vWFA_dom_sf"/>
</dbReference>
<dbReference type="Gene3D" id="3.40.50.410">
    <property type="entry name" value="von Willebrand factor, type A domain"/>
    <property type="match status" value="1"/>
</dbReference>
<evidence type="ECO:0000256" key="1">
    <source>
        <dbReference type="PROSITE-ProRule" id="PRU00339"/>
    </source>
</evidence>
<reference evidence="5 6" key="1">
    <citation type="submission" date="2018-06" db="EMBL/GenBank/DDBJ databases">
        <title>Genomic Encyclopedia of Archaeal and Bacterial Type Strains, Phase II (KMG-II): from individual species to whole genera.</title>
        <authorList>
            <person name="Goeker M."/>
        </authorList>
    </citation>
    <scope>NUCLEOTIDE SEQUENCE [LARGE SCALE GENOMIC DNA]</scope>
    <source>
        <strain evidence="5 6">DSM 23857</strain>
    </source>
</reference>
<evidence type="ECO:0000256" key="3">
    <source>
        <dbReference type="SAM" id="Phobius"/>
    </source>
</evidence>
<dbReference type="PANTHER" id="PTHR22550">
    <property type="entry name" value="SPORE GERMINATION PROTEIN"/>
    <property type="match status" value="1"/>
</dbReference>
<dbReference type="InterPro" id="IPR050768">
    <property type="entry name" value="UPF0353/GerABKA_families"/>
</dbReference>
<dbReference type="SUPFAM" id="SSF48452">
    <property type="entry name" value="TPR-like"/>
    <property type="match status" value="1"/>
</dbReference>
<evidence type="ECO:0000313" key="6">
    <source>
        <dbReference type="Proteomes" id="UP000249547"/>
    </source>
</evidence>
<dbReference type="SUPFAM" id="SSF53300">
    <property type="entry name" value="vWA-like"/>
    <property type="match status" value="1"/>
</dbReference>
<feature type="domain" description="VWFA" evidence="4">
    <location>
        <begin position="106"/>
        <end position="211"/>
    </location>
</feature>
<keyword evidence="1" id="KW-0802">TPR repeat</keyword>